<evidence type="ECO:0000256" key="8">
    <source>
        <dbReference type="SAM" id="Phobius"/>
    </source>
</evidence>
<dbReference type="GO" id="GO:0008360">
    <property type="term" value="P:regulation of cell shape"/>
    <property type="evidence" value="ECO:0007669"/>
    <property type="project" value="UniProtKB-KW"/>
</dbReference>
<evidence type="ECO:0000256" key="1">
    <source>
        <dbReference type="ARBA" id="ARBA00004651"/>
    </source>
</evidence>
<keyword evidence="6 8" id="KW-1133">Transmembrane helix</keyword>
<comment type="similarity">
    <text evidence="2">Belongs to the MreD family.</text>
</comment>
<sequence>MKKWALPFLAVLCFVSESIFVDLWPKNELYMHYFFVPRFFLVFLVFTTIYIGKTRAMVYGFIFGVLYDCVYTELLGVYAFAFTFIAYIVSKAMKVFYQHWLIACFLSLLSITILELYVYGIQLLIGRTDMPFEAFCSERLWPTLLLNAVFLILLSYPLKQWLVKIKRFEREE</sequence>
<dbReference type="Pfam" id="PF04093">
    <property type="entry name" value="MreD"/>
    <property type="match status" value="1"/>
</dbReference>
<comment type="caution">
    <text evidence="9">The sequence shown here is derived from an EMBL/GenBank/DDBJ whole genome shotgun (WGS) entry which is preliminary data.</text>
</comment>
<dbReference type="AlphaFoldDB" id="A0A150N842"/>
<evidence type="ECO:0000256" key="7">
    <source>
        <dbReference type="ARBA" id="ARBA00023136"/>
    </source>
</evidence>
<dbReference type="InterPro" id="IPR007227">
    <property type="entry name" value="Cell_shape_determining_MreD"/>
</dbReference>
<dbReference type="Proteomes" id="UP000075324">
    <property type="component" value="Unassembled WGS sequence"/>
</dbReference>
<organism evidence="9 10">
    <name type="scientific">Parageobacillus toebii</name>
    <dbReference type="NCBI Taxonomy" id="153151"/>
    <lineage>
        <taxon>Bacteria</taxon>
        <taxon>Bacillati</taxon>
        <taxon>Bacillota</taxon>
        <taxon>Bacilli</taxon>
        <taxon>Bacillales</taxon>
        <taxon>Anoxybacillaceae</taxon>
        <taxon>Parageobacillus</taxon>
    </lineage>
</organism>
<evidence type="ECO:0000256" key="5">
    <source>
        <dbReference type="ARBA" id="ARBA00022960"/>
    </source>
</evidence>
<evidence type="ECO:0000256" key="3">
    <source>
        <dbReference type="ARBA" id="ARBA00022475"/>
    </source>
</evidence>
<proteinExistence type="inferred from homology"/>
<name>A0A150N842_9BACL</name>
<feature type="transmembrane region" description="Helical" evidence="8">
    <location>
        <begin position="140"/>
        <end position="158"/>
    </location>
</feature>
<evidence type="ECO:0000313" key="10">
    <source>
        <dbReference type="Proteomes" id="UP000075324"/>
    </source>
</evidence>
<reference evidence="9 10" key="1">
    <citation type="submission" date="2016-01" db="EMBL/GenBank/DDBJ databases">
        <title>Draft Genome Sequences of Seven Thermophilic Sporeformers Isolated from Foods.</title>
        <authorList>
            <person name="Berendsen E.M."/>
            <person name="Wells-Bennik M.H."/>
            <person name="Krawcyk A.O."/>
            <person name="De Jong A."/>
            <person name="Holsappel S."/>
            <person name="Eijlander R.T."/>
            <person name="Kuipers O.P."/>
        </authorList>
    </citation>
    <scope>NUCLEOTIDE SEQUENCE [LARGE SCALE GENOMIC DNA]</scope>
    <source>
        <strain evidence="9 10">B4110</strain>
    </source>
</reference>
<comment type="subcellular location">
    <subcellularLocation>
        <location evidence="1">Cell membrane</location>
        <topology evidence="1">Multi-pass membrane protein</topology>
    </subcellularLocation>
</comment>
<evidence type="ECO:0000256" key="2">
    <source>
        <dbReference type="ARBA" id="ARBA00007776"/>
    </source>
</evidence>
<accession>A0A150N842</accession>
<dbReference type="GO" id="GO:0005886">
    <property type="term" value="C:plasma membrane"/>
    <property type="evidence" value="ECO:0007669"/>
    <property type="project" value="UniProtKB-SubCell"/>
</dbReference>
<feature type="transmembrane region" description="Helical" evidence="8">
    <location>
        <begin position="58"/>
        <end position="88"/>
    </location>
</feature>
<dbReference type="EMBL" id="LQYW01000005">
    <property type="protein sequence ID" value="KYD32824.1"/>
    <property type="molecule type" value="Genomic_DNA"/>
</dbReference>
<gene>
    <name evidence="9" type="ORF">B4110_2629</name>
</gene>
<evidence type="ECO:0000313" key="9">
    <source>
        <dbReference type="EMBL" id="KYD32824.1"/>
    </source>
</evidence>
<dbReference type="NCBIfam" id="TIGR03426">
    <property type="entry name" value="shape_MreD"/>
    <property type="match status" value="1"/>
</dbReference>
<keyword evidence="3" id="KW-1003">Cell membrane</keyword>
<feature type="transmembrane region" description="Helical" evidence="8">
    <location>
        <begin position="100"/>
        <end position="119"/>
    </location>
</feature>
<feature type="transmembrane region" description="Helical" evidence="8">
    <location>
        <begin position="30"/>
        <end position="51"/>
    </location>
</feature>
<keyword evidence="4 8" id="KW-0812">Transmembrane</keyword>
<evidence type="ECO:0000256" key="6">
    <source>
        <dbReference type="ARBA" id="ARBA00022989"/>
    </source>
</evidence>
<evidence type="ECO:0000256" key="4">
    <source>
        <dbReference type="ARBA" id="ARBA00022692"/>
    </source>
</evidence>
<protein>
    <submittedName>
        <fullName evidence="9">Uncharacterized protein</fullName>
    </submittedName>
</protein>
<keyword evidence="5" id="KW-0133">Cell shape</keyword>
<dbReference type="RefSeq" id="WP_062677147.1">
    <property type="nucleotide sequence ID" value="NZ_LQYW01000005.1"/>
</dbReference>
<keyword evidence="7 8" id="KW-0472">Membrane</keyword>
<dbReference type="PATRIC" id="fig|153151.4.peg.2878"/>